<feature type="domain" description="Rhodopsin" evidence="8">
    <location>
        <begin position="29"/>
        <end position="267"/>
    </location>
</feature>
<dbReference type="GeneID" id="66980356"/>
<sequence length="380" mass="43325">MYEENTYWKNVLTIVPIVGSGVATIIYFLRLFARRVGGTTRWQLEDILMGIGVLISYGATAFVVYTAFNGVGLPTSTLPPDERRRVQFGSWMIQKFWAPSMAFIKISIIVFLRRLLGTLTFYRAFTMGLIVFVTCWALAALLVNIFQCWPVQYYYDKDLNGHCMGHQREFFQCMGSLALIEDVFILCLPIPVVWRLKITMRQKFAVTFVFSLGGLVCIFSLLRLIEFRRFIVTDLASSSALESIWTVLEINVAIITGSLPLLRPLLQGILGRMRSISNSKRSHHSNSRYYHRPSMPTPPVDLHKYFDPRPLDHSTTVKSSAKETTMPPDQFYNYERDDEGHRTSDVELHGIAVTTGVDQDVEDKSDIGNAEPVSNRNWPL</sequence>
<dbReference type="RefSeq" id="XP_043134519.1">
    <property type="nucleotide sequence ID" value="XM_043275540.1"/>
</dbReference>
<proteinExistence type="inferred from homology"/>
<evidence type="ECO:0000256" key="7">
    <source>
        <dbReference type="SAM" id="Phobius"/>
    </source>
</evidence>
<keyword evidence="4 7" id="KW-0472">Membrane</keyword>
<dbReference type="EMBL" id="AP024417">
    <property type="protein sequence ID" value="BCR85997.1"/>
    <property type="molecule type" value="Genomic_DNA"/>
</dbReference>
<comment type="subcellular location">
    <subcellularLocation>
        <location evidence="1">Membrane</location>
        <topology evidence="1">Multi-pass membrane protein</topology>
    </subcellularLocation>
</comment>
<gene>
    <name evidence="9" type="ORF">ACHE_21455S</name>
</gene>
<accession>A0A7R7ZMB5</accession>
<evidence type="ECO:0000313" key="9">
    <source>
        <dbReference type="EMBL" id="BCR85997.1"/>
    </source>
</evidence>
<dbReference type="InterPro" id="IPR049326">
    <property type="entry name" value="Rhodopsin_dom_fungi"/>
</dbReference>
<dbReference type="PANTHER" id="PTHR33048:SF47">
    <property type="entry name" value="INTEGRAL MEMBRANE PROTEIN-RELATED"/>
    <property type="match status" value="1"/>
</dbReference>
<evidence type="ECO:0000256" key="6">
    <source>
        <dbReference type="SAM" id="MobiDB-lite"/>
    </source>
</evidence>
<keyword evidence="2 7" id="KW-0812">Transmembrane</keyword>
<dbReference type="InterPro" id="IPR052337">
    <property type="entry name" value="SAT4-like"/>
</dbReference>
<name>A0A7R7ZMB5_ASPCH</name>
<dbReference type="KEGG" id="ache:ACHE_21455S"/>
<evidence type="ECO:0000256" key="4">
    <source>
        <dbReference type="ARBA" id="ARBA00023136"/>
    </source>
</evidence>
<feature type="transmembrane region" description="Helical" evidence="7">
    <location>
        <begin position="206"/>
        <end position="225"/>
    </location>
</feature>
<feature type="region of interest" description="Disordered" evidence="6">
    <location>
        <begin position="355"/>
        <end position="380"/>
    </location>
</feature>
<keyword evidence="10" id="KW-1185">Reference proteome</keyword>
<evidence type="ECO:0000259" key="8">
    <source>
        <dbReference type="Pfam" id="PF20684"/>
    </source>
</evidence>
<evidence type="ECO:0000256" key="5">
    <source>
        <dbReference type="ARBA" id="ARBA00038359"/>
    </source>
</evidence>
<evidence type="ECO:0000313" key="10">
    <source>
        <dbReference type="Proteomes" id="UP000637239"/>
    </source>
</evidence>
<comment type="similarity">
    <text evidence="5">Belongs to the SAT4 family.</text>
</comment>
<reference evidence="9" key="1">
    <citation type="submission" date="2021-01" db="EMBL/GenBank/DDBJ databases">
        <authorList>
            <consortium name="Aspergillus chevalieri M1 genome sequencing consortium"/>
            <person name="Kazuki M."/>
            <person name="Futagami T."/>
        </authorList>
    </citation>
    <scope>NUCLEOTIDE SEQUENCE</scope>
    <source>
        <strain evidence="9">M1</strain>
    </source>
</reference>
<evidence type="ECO:0000256" key="1">
    <source>
        <dbReference type="ARBA" id="ARBA00004141"/>
    </source>
</evidence>
<evidence type="ECO:0000256" key="2">
    <source>
        <dbReference type="ARBA" id="ARBA00022692"/>
    </source>
</evidence>
<feature type="transmembrane region" description="Helical" evidence="7">
    <location>
        <begin position="174"/>
        <end position="194"/>
    </location>
</feature>
<feature type="transmembrane region" description="Helical" evidence="7">
    <location>
        <begin position="88"/>
        <end position="112"/>
    </location>
</feature>
<dbReference type="Proteomes" id="UP000637239">
    <property type="component" value="Chromosome 2"/>
</dbReference>
<dbReference type="AlphaFoldDB" id="A0A7R7ZMB5"/>
<dbReference type="Pfam" id="PF20684">
    <property type="entry name" value="Fung_rhodopsin"/>
    <property type="match status" value="1"/>
</dbReference>
<feature type="transmembrane region" description="Helical" evidence="7">
    <location>
        <begin position="12"/>
        <end position="32"/>
    </location>
</feature>
<dbReference type="PANTHER" id="PTHR33048">
    <property type="entry name" value="PTH11-LIKE INTEGRAL MEMBRANE PROTEIN (AFU_ORTHOLOGUE AFUA_5G11245)"/>
    <property type="match status" value="1"/>
</dbReference>
<organism evidence="9 10">
    <name type="scientific">Aspergillus chevalieri</name>
    <name type="common">Eurotium chevalieri</name>
    <dbReference type="NCBI Taxonomy" id="182096"/>
    <lineage>
        <taxon>Eukaryota</taxon>
        <taxon>Fungi</taxon>
        <taxon>Dikarya</taxon>
        <taxon>Ascomycota</taxon>
        <taxon>Pezizomycotina</taxon>
        <taxon>Eurotiomycetes</taxon>
        <taxon>Eurotiomycetidae</taxon>
        <taxon>Eurotiales</taxon>
        <taxon>Aspergillaceae</taxon>
        <taxon>Aspergillus</taxon>
        <taxon>Aspergillus subgen. Aspergillus</taxon>
    </lineage>
</organism>
<reference evidence="9" key="2">
    <citation type="submission" date="2021-02" db="EMBL/GenBank/DDBJ databases">
        <title>Aspergillus chevalieri M1 genome sequence.</title>
        <authorList>
            <person name="Kadooka C."/>
            <person name="Mori K."/>
            <person name="Futagami T."/>
        </authorList>
    </citation>
    <scope>NUCLEOTIDE SEQUENCE</scope>
    <source>
        <strain evidence="9">M1</strain>
    </source>
</reference>
<feature type="transmembrane region" description="Helical" evidence="7">
    <location>
        <begin position="124"/>
        <end position="146"/>
    </location>
</feature>
<protein>
    <recommendedName>
        <fullName evidence="8">Rhodopsin domain-containing protein</fullName>
    </recommendedName>
</protein>
<keyword evidence="3 7" id="KW-1133">Transmembrane helix</keyword>
<feature type="transmembrane region" description="Helical" evidence="7">
    <location>
        <begin position="44"/>
        <end position="68"/>
    </location>
</feature>
<evidence type="ECO:0000256" key="3">
    <source>
        <dbReference type="ARBA" id="ARBA00022989"/>
    </source>
</evidence>
<dbReference type="GO" id="GO:0016020">
    <property type="term" value="C:membrane"/>
    <property type="evidence" value="ECO:0007669"/>
    <property type="project" value="UniProtKB-SubCell"/>
</dbReference>